<protein>
    <submittedName>
        <fullName evidence="1">Uncharacterized protein</fullName>
    </submittedName>
</protein>
<dbReference type="AlphaFoldDB" id="A0AAP0IJE2"/>
<keyword evidence="2" id="KW-1185">Reference proteome</keyword>
<evidence type="ECO:0000313" key="1">
    <source>
        <dbReference type="EMBL" id="KAK9116614.1"/>
    </source>
</evidence>
<proteinExistence type="predicted"/>
<sequence length="67" mass="7249">MDAVAWAWVWGGSGGYNGGAVGMDLIVVVKELLDEDEAAAEEEQVVESVVDISRAVVYDRGRPVRQQ</sequence>
<dbReference type="Proteomes" id="UP001417504">
    <property type="component" value="Unassembled WGS sequence"/>
</dbReference>
<dbReference type="EMBL" id="JBBNAE010000006">
    <property type="protein sequence ID" value="KAK9116614.1"/>
    <property type="molecule type" value="Genomic_DNA"/>
</dbReference>
<comment type="caution">
    <text evidence="1">The sequence shown here is derived from an EMBL/GenBank/DDBJ whole genome shotgun (WGS) entry which is preliminary data.</text>
</comment>
<gene>
    <name evidence="1" type="ORF">Sjap_015561</name>
</gene>
<reference evidence="1 2" key="1">
    <citation type="submission" date="2024-01" db="EMBL/GenBank/DDBJ databases">
        <title>Genome assemblies of Stephania.</title>
        <authorList>
            <person name="Yang L."/>
        </authorList>
    </citation>
    <scope>NUCLEOTIDE SEQUENCE [LARGE SCALE GENOMIC DNA]</scope>
    <source>
        <strain evidence="1">QJT</strain>
        <tissue evidence="1">Leaf</tissue>
    </source>
</reference>
<organism evidence="1 2">
    <name type="scientific">Stephania japonica</name>
    <dbReference type="NCBI Taxonomy" id="461633"/>
    <lineage>
        <taxon>Eukaryota</taxon>
        <taxon>Viridiplantae</taxon>
        <taxon>Streptophyta</taxon>
        <taxon>Embryophyta</taxon>
        <taxon>Tracheophyta</taxon>
        <taxon>Spermatophyta</taxon>
        <taxon>Magnoliopsida</taxon>
        <taxon>Ranunculales</taxon>
        <taxon>Menispermaceae</taxon>
        <taxon>Menispermoideae</taxon>
        <taxon>Cissampelideae</taxon>
        <taxon>Stephania</taxon>
    </lineage>
</organism>
<accession>A0AAP0IJE2</accession>
<evidence type="ECO:0000313" key="2">
    <source>
        <dbReference type="Proteomes" id="UP001417504"/>
    </source>
</evidence>
<name>A0AAP0IJE2_9MAGN</name>